<evidence type="ECO:0000313" key="11">
    <source>
        <dbReference type="Proteomes" id="UP000463470"/>
    </source>
</evidence>
<comment type="caution">
    <text evidence="10">The sequence shown here is derived from an EMBL/GenBank/DDBJ whole genome shotgun (WGS) entry which is preliminary data.</text>
</comment>
<evidence type="ECO:0000259" key="9">
    <source>
        <dbReference type="PROSITE" id="PS51012"/>
    </source>
</evidence>
<dbReference type="EMBL" id="WXEY01000005">
    <property type="protein sequence ID" value="MZP29512.1"/>
    <property type="molecule type" value="Genomic_DNA"/>
</dbReference>
<dbReference type="Pfam" id="PF01061">
    <property type="entry name" value="ABC2_membrane"/>
    <property type="match status" value="1"/>
</dbReference>
<dbReference type="GO" id="GO:0015920">
    <property type="term" value="P:lipopolysaccharide transport"/>
    <property type="evidence" value="ECO:0007669"/>
    <property type="project" value="TreeGrafter"/>
</dbReference>
<dbReference type="PANTHER" id="PTHR30413:SF10">
    <property type="entry name" value="CAPSULE POLYSACCHARIDE EXPORT INNER-MEMBRANE PROTEIN CTRC"/>
    <property type="match status" value="1"/>
</dbReference>
<evidence type="ECO:0000313" key="10">
    <source>
        <dbReference type="EMBL" id="MZP29512.1"/>
    </source>
</evidence>
<feature type="transmembrane region" description="Helical" evidence="8">
    <location>
        <begin position="39"/>
        <end position="63"/>
    </location>
</feature>
<comment type="subcellular location">
    <subcellularLocation>
        <location evidence="1 8">Cell membrane</location>
        <topology evidence="1 8">Multi-pass membrane protein</topology>
    </subcellularLocation>
</comment>
<accession>A0A845KZI9</accession>
<evidence type="ECO:0000256" key="6">
    <source>
        <dbReference type="ARBA" id="ARBA00022989"/>
    </source>
</evidence>
<dbReference type="PROSITE" id="PS51012">
    <property type="entry name" value="ABC_TM2"/>
    <property type="match status" value="1"/>
</dbReference>
<sequence length="277" mass="31989">MARGSHRGFIWYGQEAISLLFRHRELIWQMAKREINDRYAGSIFGAAWAVFHPLMLLSVYLVIFSYVFQIKFGGTREIPLDYTAYIIVGFLPWMAIQEILIKSCVAVNSSANLVKQVVFPVEVLPVKGVFATLISQLIGMIFLIVYILIKTQTLPWTILFLPLLLSLQILMMTGLGFILSAIGCYFKDIKDVMQVLTVIGVYLIPVFYLPDWVPDLLKPLLYINPFSYTIWAYQDALFYGGFEHPWAWFIFACISIGMFYFGYRLFRKVKNYFGDVL</sequence>
<dbReference type="PANTHER" id="PTHR30413">
    <property type="entry name" value="INNER MEMBRANE TRANSPORT PERMEASE"/>
    <property type="match status" value="1"/>
</dbReference>
<evidence type="ECO:0000256" key="5">
    <source>
        <dbReference type="ARBA" id="ARBA00022692"/>
    </source>
</evidence>
<protein>
    <recommendedName>
        <fullName evidence="8">Transport permease protein</fullName>
    </recommendedName>
</protein>
<dbReference type="GO" id="GO:0140359">
    <property type="term" value="F:ABC-type transporter activity"/>
    <property type="evidence" value="ECO:0007669"/>
    <property type="project" value="InterPro"/>
</dbReference>
<keyword evidence="7 8" id="KW-0472">Membrane</keyword>
<evidence type="ECO:0000256" key="2">
    <source>
        <dbReference type="ARBA" id="ARBA00007783"/>
    </source>
</evidence>
<keyword evidence="6 8" id="KW-1133">Transmembrane helix</keyword>
<proteinExistence type="inferred from homology"/>
<evidence type="ECO:0000256" key="7">
    <source>
        <dbReference type="ARBA" id="ARBA00023136"/>
    </source>
</evidence>
<keyword evidence="4 8" id="KW-1003">Cell membrane</keyword>
<feature type="domain" description="ABC transmembrane type-2" evidence="9">
    <location>
        <begin position="44"/>
        <end position="269"/>
    </location>
</feature>
<feature type="transmembrane region" description="Helical" evidence="8">
    <location>
        <begin position="83"/>
        <end position="107"/>
    </location>
</feature>
<dbReference type="RefSeq" id="WP_161257080.1">
    <property type="nucleotide sequence ID" value="NZ_WXEY01000005.1"/>
</dbReference>
<organism evidence="10 11">
    <name type="scientific">Heliomicrobium undosum</name>
    <dbReference type="NCBI Taxonomy" id="121734"/>
    <lineage>
        <taxon>Bacteria</taxon>
        <taxon>Bacillati</taxon>
        <taxon>Bacillota</taxon>
        <taxon>Clostridia</taxon>
        <taxon>Eubacteriales</taxon>
        <taxon>Heliobacteriaceae</taxon>
        <taxon>Heliomicrobium</taxon>
    </lineage>
</organism>
<dbReference type="AlphaFoldDB" id="A0A845KZI9"/>
<evidence type="ECO:0000256" key="8">
    <source>
        <dbReference type="RuleBase" id="RU361157"/>
    </source>
</evidence>
<dbReference type="GO" id="GO:0005886">
    <property type="term" value="C:plasma membrane"/>
    <property type="evidence" value="ECO:0007669"/>
    <property type="project" value="UniProtKB-SubCell"/>
</dbReference>
<feature type="transmembrane region" description="Helical" evidence="8">
    <location>
        <begin position="155"/>
        <end position="180"/>
    </location>
</feature>
<dbReference type="InterPro" id="IPR013525">
    <property type="entry name" value="ABC2_TM"/>
</dbReference>
<keyword evidence="11" id="KW-1185">Reference proteome</keyword>
<evidence type="ECO:0000256" key="3">
    <source>
        <dbReference type="ARBA" id="ARBA00022448"/>
    </source>
</evidence>
<comment type="similarity">
    <text evidence="2 8">Belongs to the ABC-2 integral membrane protein family.</text>
</comment>
<feature type="transmembrane region" description="Helical" evidence="8">
    <location>
        <begin position="246"/>
        <end position="263"/>
    </location>
</feature>
<keyword evidence="5 8" id="KW-0812">Transmembrane</keyword>
<dbReference type="Proteomes" id="UP000463470">
    <property type="component" value="Unassembled WGS sequence"/>
</dbReference>
<gene>
    <name evidence="10" type="ORF">GTO91_07305</name>
</gene>
<name>A0A845KZI9_9FIRM</name>
<keyword evidence="3 8" id="KW-0813">Transport</keyword>
<evidence type="ECO:0000256" key="4">
    <source>
        <dbReference type="ARBA" id="ARBA00022475"/>
    </source>
</evidence>
<reference evidence="10 11" key="1">
    <citation type="submission" date="2020-01" db="EMBL/GenBank/DDBJ databases">
        <title>Whole-genome sequence of Heliobacterium undosum DSM 13378.</title>
        <authorList>
            <person name="Kyndt J.A."/>
            <person name="Meyer T.E."/>
        </authorList>
    </citation>
    <scope>NUCLEOTIDE SEQUENCE [LARGE SCALE GENOMIC DNA]</scope>
    <source>
        <strain evidence="10 11">DSM 13378</strain>
    </source>
</reference>
<feature type="transmembrane region" description="Helical" evidence="8">
    <location>
        <begin position="192"/>
        <end position="210"/>
    </location>
</feature>
<dbReference type="InterPro" id="IPR047817">
    <property type="entry name" value="ABC2_TM_bact-type"/>
</dbReference>
<feature type="transmembrane region" description="Helical" evidence="8">
    <location>
        <begin position="128"/>
        <end position="149"/>
    </location>
</feature>
<dbReference type="OrthoDB" id="9786910at2"/>
<evidence type="ECO:0000256" key="1">
    <source>
        <dbReference type="ARBA" id="ARBA00004651"/>
    </source>
</evidence>